<name>A0A6M3YPI4_9VIRU</name>
<protein>
    <submittedName>
        <fullName evidence="2">Capsid protein</fullName>
    </submittedName>
</protein>
<organism evidence="2">
    <name type="scientific">Cressdnaviricota sp</name>
    <dbReference type="NCBI Taxonomy" id="2748378"/>
    <lineage>
        <taxon>Viruses</taxon>
        <taxon>Monodnaviria</taxon>
        <taxon>Shotokuvirae</taxon>
        <taxon>Cressdnaviricota</taxon>
    </lineage>
</organism>
<dbReference type="InterPro" id="IPR037002">
    <property type="entry name" value="Microviridae_protein_F_sf"/>
</dbReference>
<evidence type="ECO:0000256" key="1">
    <source>
        <dbReference type="ARBA" id="ARBA00009963"/>
    </source>
</evidence>
<proteinExistence type="inferred from homology"/>
<dbReference type="GO" id="GO:0005198">
    <property type="term" value="F:structural molecule activity"/>
    <property type="evidence" value="ECO:0007669"/>
    <property type="project" value="InterPro"/>
</dbReference>
<dbReference type="InterPro" id="IPR016184">
    <property type="entry name" value="Capsid/spike_ssDNA_virus"/>
</dbReference>
<dbReference type="SUPFAM" id="SSF88645">
    <property type="entry name" value="ssDNA viruses"/>
    <property type="match status" value="1"/>
</dbReference>
<evidence type="ECO:0000313" key="2">
    <source>
        <dbReference type="EMBL" id="QJI53671.1"/>
    </source>
</evidence>
<dbReference type="Pfam" id="PF02305">
    <property type="entry name" value="Phage_F"/>
    <property type="match status" value="1"/>
</dbReference>
<accession>A0A6M3YPI4</accession>
<dbReference type="EMBL" id="MN928949">
    <property type="protein sequence ID" value="QJI53671.1"/>
    <property type="molecule type" value="Genomic_DNA"/>
</dbReference>
<sequence>MNHLFSMIPKANIPRSQFDRSNIYKTTFDENGLVPVYVDEVLPGDTFKMRANFFVRLQTLFRPIMDNLYLESFFFFVPYRLVWKHWPNFMGEQVYPDDTTDYVLPTISKTNAAAQSLWDYFGLPTGVGNPLSVSALPFRAYWLIYNEWFRDENLCAPADICFDDTNAVLNQSTATGFATNYGDGVSNLPNRGKRHDYFTSALPWAQKGESVELPLGSSAPVEGLGNFTGTGFRLDNDAGTNLLVPFSGSTAGNEDGRYVLYGNPTTGTYNYKAYVSGLTADLSSATAVFINQLRFAFQYQKLLERDARGGTRYVEQILSHFGVRSPDARLQRPEYLGGASTPITVNPVVQNGATNTDSPQGNLSAYGLSVSKIHGFNKSFTEHGVIIGLVNVRARLTYQQGINRFWSRQVRTDFYFPVFSHLGEQAILNKEIYAQGTAADNEAFGYQEAWSEYRYFPSKITGKFRSTDAQTLDVWHLAQKFDNLPTLSQQFIEESVPVERVVAVADEPHFLMDAYFNLKCTRPMPVYSVPGLVDHF</sequence>
<reference evidence="2" key="1">
    <citation type="submission" date="2020-01" db="EMBL/GenBank/DDBJ databases">
        <title>Novel CRESS-DNA virus.</title>
        <authorList>
            <person name="Liu Q."/>
            <person name="Shan T."/>
            <person name="Yang S."/>
            <person name="Zhang W."/>
        </authorList>
    </citation>
    <scope>NUCLEOTIDE SEQUENCE</scope>
    <source>
        <strain evidence="2">Blp210cre1</strain>
    </source>
</reference>
<dbReference type="InterPro" id="IPR003514">
    <property type="entry name" value="Microviridae_protein_F"/>
</dbReference>
<comment type="similarity">
    <text evidence="1">Belongs to the microviridae F protein family.</text>
</comment>
<dbReference type="Gene3D" id="2.60.169.10">
    <property type="entry name" value="Microviridae F protein"/>
    <property type="match status" value="2"/>
</dbReference>